<dbReference type="Proteomes" id="UP000660729">
    <property type="component" value="Unassembled WGS sequence"/>
</dbReference>
<dbReference type="EMBL" id="JABCIY010000021">
    <property type="protein sequence ID" value="KAF7196993.1"/>
    <property type="molecule type" value="Genomic_DNA"/>
</dbReference>
<evidence type="ECO:0000313" key="1">
    <source>
        <dbReference type="EMBL" id="KAF7196993.1"/>
    </source>
</evidence>
<dbReference type="AlphaFoldDB" id="A0A8H6VLP0"/>
<reference evidence="1" key="1">
    <citation type="submission" date="2020-04" db="EMBL/GenBank/DDBJ databases">
        <title>Draft genome resource of the tomato pathogen Pseudocercospora fuligena.</title>
        <authorList>
            <person name="Zaccaron A."/>
        </authorList>
    </citation>
    <scope>NUCLEOTIDE SEQUENCE</scope>
    <source>
        <strain evidence="1">PF001</strain>
    </source>
</reference>
<keyword evidence="2" id="KW-1185">Reference proteome</keyword>
<evidence type="ECO:0000313" key="2">
    <source>
        <dbReference type="Proteomes" id="UP000660729"/>
    </source>
</evidence>
<sequence length="322" mass="36732">MPRKKHNTAWDPMERRCNFIMNNEYDLTTAQIHDLMGRMFGASMKDAGRPKYKADKIRDDYTQRRAAGKNAKIWDEIDPLEGDITIAEHKGRITAHQKIRAAAAQSGGDNWLRTDATDTLLTPNAPIALRRKMPPIEALPMVHQGKLRIRNGGWTVRGLEEGEIPTIDDDMDIYKYGGPVARIVHPFSKLEYDMMVWSHDVCGTCNTPAFNDHDEEILDEWIADLPALKDNMNYYNGLPFVHEGRDTERVETASYMYSIEYKPERSDRIPAVPGAHIVQKADHDMVMFQRGSVSFIAETFLCAGKECPVCRSEEEEQDVMKN</sequence>
<dbReference type="OrthoDB" id="3650518at2759"/>
<gene>
    <name evidence="1" type="ORF">HII31_01693</name>
</gene>
<proteinExistence type="predicted"/>
<protein>
    <submittedName>
        <fullName evidence="1">Uncharacterized protein</fullName>
    </submittedName>
</protein>
<organism evidence="1 2">
    <name type="scientific">Pseudocercospora fuligena</name>
    <dbReference type="NCBI Taxonomy" id="685502"/>
    <lineage>
        <taxon>Eukaryota</taxon>
        <taxon>Fungi</taxon>
        <taxon>Dikarya</taxon>
        <taxon>Ascomycota</taxon>
        <taxon>Pezizomycotina</taxon>
        <taxon>Dothideomycetes</taxon>
        <taxon>Dothideomycetidae</taxon>
        <taxon>Mycosphaerellales</taxon>
        <taxon>Mycosphaerellaceae</taxon>
        <taxon>Pseudocercospora</taxon>
    </lineage>
</organism>
<comment type="caution">
    <text evidence="1">The sequence shown here is derived from an EMBL/GenBank/DDBJ whole genome shotgun (WGS) entry which is preliminary data.</text>
</comment>
<accession>A0A8H6VLP0</accession>
<name>A0A8H6VLP0_9PEZI</name>